<dbReference type="RefSeq" id="WP_280142759.1">
    <property type="nucleotide sequence ID" value="NZ_FOWC01000010.1"/>
</dbReference>
<dbReference type="Proteomes" id="UP000199137">
    <property type="component" value="Unassembled WGS sequence"/>
</dbReference>
<sequence>MTSRIVGRVATAYAWRFRRAAAIVLLLASACSAWSAADSG</sequence>
<name>A0A1I5XFJ7_9PSEU</name>
<gene>
    <name evidence="1" type="ORF">SAMN05421854_110198</name>
</gene>
<evidence type="ECO:0000313" key="1">
    <source>
        <dbReference type="EMBL" id="SFQ30730.1"/>
    </source>
</evidence>
<dbReference type="PROSITE" id="PS51257">
    <property type="entry name" value="PROKAR_LIPOPROTEIN"/>
    <property type="match status" value="1"/>
</dbReference>
<accession>A0A1I5XFJ7</accession>
<evidence type="ECO:0000313" key="2">
    <source>
        <dbReference type="Proteomes" id="UP000199137"/>
    </source>
</evidence>
<dbReference type="AlphaFoldDB" id="A0A1I5XFJ7"/>
<dbReference type="EMBL" id="FOWC01000010">
    <property type="protein sequence ID" value="SFQ30730.1"/>
    <property type="molecule type" value="Genomic_DNA"/>
</dbReference>
<proteinExistence type="predicted"/>
<dbReference type="STRING" id="112413.SAMN05421854_110198"/>
<organism evidence="1 2">
    <name type="scientific">Amycolatopsis rubida</name>
    <dbReference type="NCBI Taxonomy" id="112413"/>
    <lineage>
        <taxon>Bacteria</taxon>
        <taxon>Bacillati</taxon>
        <taxon>Actinomycetota</taxon>
        <taxon>Actinomycetes</taxon>
        <taxon>Pseudonocardiales</taxon>
        <taxon>Pseudonocardiaceae</taxon>
        <taxon>Amycolatopsis</taxon>
    </lineage>
</organism>
<reference evidence="2" key="1">
    <citation type="submission" date="2016-10" db="EMBL/GenBank/DDBJ databases">
        <authorList>
            <person name="Varghese N."/>
            <person name="Submissions S."/>
        </authorList>
    </citation>
    <scope>NUCLEOTIDE SEQUENCE [LARGE SCALE GENOMIC DNA]</scope>
    <source>
        <strain evidence="2">DSM 44637</strain>
    </source>
</reference>
<protein>
    <submittedName>
        <fullName evidence="1">Uncharacterized protein</fullName>
    </submittedName>
</protein>